<feature type="domain" description="Lipoyl-binding" evidence="1">
    <location>
        <begin position="1"/>
        <end position="73"/>
    </location>
</feature>
<dbReference type="EMBL" id="CAEZYH010000005">
    <property type="protein sequence ID" value="CAB4708960.1"/>
    <property type="molecule type" value="Genomic_DNA"/>
</dbReference>
<dbReference type="Pfam" id="PF01039">
    <property type="entry name" value="Carboxyl_trans"/>
    <property type="match status" value="1"/>
</dbReference>
<evidence type="ECO:0000313" key="8">
    <source>
        <dbReference type="EMBL" id="CAB5031471.1"/>
    </source>
</evidence>
<dbReference type="InterPro" id="IPR000089">
    <property type="entry name" value="Biotin_lipoyl"/>
</dbReference>
<feature type="domain" description="CoA carboxyltransferase C-terminal" evidence="2">
    <location>
        <begin position="361"/>
        <end position="604"/>
    </location>
</feature>
<organism evidence="8">
    <name type="scientific">freshwater metagenome</name>
    <dbReference type="NCBI Taxonomy" id="449393"/>
    <lineage>
        <taxon>unclassified sequences</taxon>
        <taxon>metagenomes</taxon>
        <taxon>ecological metagenomes</taxon>
    </lineage>
</organism>
<accession>A0A6J7RRG8</accession>
<sequence>MSNTTNIIVSPMQGTILFVALVGQGYAKGSTIITLESMKMQHDIAADYDGVASNVLVEIGQTVKAGQLLLTFSPATVERLANNESDVPLRRENSVDQRQDLHEVIERHQQGLDQNRSEVVTKRQAAGRLTARQNVDLLIDAGTLVEYGPVVIAAQRRRRPLEDLIEKTPADGLVGGLASINGDLFKGRESRAVVMSYDYTVLAGTQGTQNHRKKDRLFEVAEKLRLPVVFFAEGGGGRPGDTDGLGVSGLDCWAFHDFAKLSGLVPLVGITGGFCFAGNAAILGCCDVVIALEGSNIGMGGPAMIEGGGLGVFSPKEIGPLSVQSANGVVDLIARDDAHAVELAKKYLAFFQGSVESFATPDQEQLRAVIPLNRVKSYDVRSVINLMFDVDSVLELRSGFGLGMVTALARVNGKPIGLIANNPHHLAGAIDSDGADKAARFMQLCDAFDIPLVTLVDTPGMMVGPEVEETALVRHCSRLFVTGVNITVPVISIVLRKSYGLGAQAMMAGSTKAPLACVAWPTGEFGGMGLEGAVRLGYRKELEAIADPVEREEAFQKMVDRMYEHGKALSVATHFEIDDVIDPAESRTWISAILNSVLVLPRSGKKRSNIDTW</sequence>
<dbReference type="InterPro" id="IPR011763">
    <property type="entry name" value="COA_CT_C"/>
</dbReference>
<dbReference type="SUPFAM" id="SSF51230">
    <property type="entry name" value="Single hybrid motif"/>
    <property type="match status" value="1"/>
</dbReference>
<dbReference type="EMBL" id="CAFBMF010000072">
    <property type="protein sequence ID" value="CAB4904314.1"/>
    <property type="molecule type" value="Genomic_DNA"/>
</dbReference>
<dbReference type="EMBL" id="CAEZZP010000012">
    <property type="protein sequence ID" value="CAB4764414.1"/>
    <property type="molecule type" value="Genomic_DNA"/>
</dbReference>
<dbReference type="PANTHER" id="PTHR43842">
    <property type="entry name" value="PROPIONYL-COA CARBOXYLASE BETA CHAIN"/>
    <property type="match status" value="1"/>
</dbReference>
<dbReference type="PROSITE" id="PS50968">
    <property type="entry name" value="BIOTINYL_LIPOYL"/>
    <property type="match status" value="1"/>
</dbReference>
<reference evidence="8" key="1">
    <citation type="submission" date="2020-05" db="EMBL/GenBank/DDBJ databases">
        <authorList>
            <person name="Chiriac C."/>
            <person name="Salcher M."/>
            <person name="Ghai R."/>
            <person name="Kavagutti S V."/>
        </authorList>
    </citation>
    <scope>NUCLEOTIDE SEQUENCE</scope>
</reference>
<dbReference type="Gene3D" id="3.90.226.10">
    <property type="entry name" value="2-enoyl-CoA Hydratase, Chain A, domain 1"/>
    <property type="match status" value="2"/>
</dbReference>
<dbReference type="PROSITE" id="PS50989">
    <property type="entry name" value="COA_CT_CTER"/>
    <property type="match status" value="1"/>
</dbReference>
<evidence type="ECO:0000313" key="3">
    <source>
        <dbReference type="EMBL" id="CAB4708960.1"/>
    </source>
</evidence>
<dbReference type="Pfam" id="PF00364">
    <property type="entry name" value="Biotin_lipoyl"/>
    <property type="match status" value="1"/>
</dbReference>
<evidence type="ECO:0000313" key="6">
    <source>
        <dbReference type="EMBL" id="CAB4873517.1"/>
    </source>
</evidence>
<dbReference type="GO" id="GO:0004658">
    <property type="term" value="F:propionyl-CoA carboxylase activity"/>
    <property type="evidence" value="ECO:0007669"/>
    <property type="project" value="TreeGrafter"/>
</dbReference>
<dbReference type="InterPro" id="IPR051047">
    <property type="entry name" value="AccD/PCCB"/>
</dbReference>
<proteinExistence type="predicted"/>
<dbReference type="EMBL" id="CAFBPS010000074">
    <property type="protein sequence ID" value="CAB5031471.1"/>
    <property type="molecule type" value="Genomic_DNA"/>
</dbReference>
<dbReference type="AlphaFoldDB" id="A0A6J7RRG8"/>
<dbReference type="PANTHER" id="PTHR43842:SF2">
    <property type="entry name" value="PROPIONYL-COA CARBOXYLASE BETA CHAIN, MITOCHONDRIAL"/>
    <property type="match status" value="1"/>
</dbReference>
<dbReference type="InterPro" id="IPR034733">
    <property type="entry name" value="AcCoA_carboxyl_beta"/>
</dbReference>
<evidence type="ECO:0000259" key="2">
    <source>
        <dbReference type="PROSITE" id="PS50989"/>
    </source>
</evidence>
<protein>
    <submittedName>
        <fullName evidence="8">Unannotated protein</fullName>
    </submittedName>
</protein>
<dbReference type="EMBL" id="CAFAAL010000065">
    <property type="protein sequence ID" value="CAB4804599.1"/>
    <property type="molecule type" value="Genomic_DNA"/>
</dbReference>
<evidence type="ECO:0000313" key="4">
    <source>
        <dbReference type="EMBL" id="CAB4764414.1"/>
    </source>
</evidence>
<evidence type="ECO:0000259" key="1">
    <source>
        <dbReference type="PROSITE" id="PS50968"/>
    </source>
</evidence>
<dbReference type="Gene3D" id="2.40.50.100">
    <property type="match status" value="1"/>
</dbReference>
<dbReference type="InterPro" id="IPR011053">
    <property type="entry name" value="Single_hybrid_motif"/>
</dbReference>
<dbReference type="InterPro" id="IPR029045">
    <property type="entry name" value="ClpP/crotonase-like_dom_sf"/>
</dbReference>
<evidence type="ECO:0000313" key="5">
    <source>
        <dbReference type="EMBL" id="CAB4804599.1"/>
    </source>
</evidence>
<dbReference type="EMBL" id="CAFBLJ010000057">
    <property type="protein sequence ID" value="CAB4873517.1"/>
    <property type="molecule type" value="Genomic_DNA"/>
</dbReference>
<dbReference type="SUPFAM" id="SSF52096">
    <property type="entry name" value="ClpP/crotonase"/>
    <property type="match status" value="2"/>
</dbReference>
<dbReference type="CDD" id="cd06850">
    <property type="entry name" value="biotinyl_domain"/>
    <property type="match status" value="1"/>
</dbReference>
<gene>
    <name evidence="3" type="ORF">UFOPK2658_00277</name>
    <name evidence="4" type="ORF">UFOPK2880_00341</name>
    <name evidence="5" type="ORF">UFOPK3004_00865</name>
    <name evidence="6" type="ORF">UFOPK3304_01138</name>
    <name evidence="7" type="ORF">UFOPK3494_01112</name>
    <name evidence="8" type="ORF">UFOPK4134_01032</name>
</gene>
<name>A0A6J7RRG8_9ZZZZ</name>
<evidence type="ECO:0000313" key="7">
    <source>
        <dbReference type="EMBL" id="CAB4904314.1"/>
    </source>
</evidence>